<dbReference type="AlphaFoldDB" id="A0ABD6EIA1"/>
<feature type="compositionally biased region" description="Low complexity" evidence="1">
    <location>
        <begin position="222"/>
        <end position="246"/>
    </location>
</feature>
<evidence type="ECO:0000313" key="3">
    <source>
        <dbReference type="Proteomes" id="UP001608902"/>
    </source>
</evidence>
<gene>
    <name evidence="2" type="ORF">AB6A40_003121</name>
</gene>
<reference evidence="2 3" key="1">
    <citation type="submission" date="2024-08" db="EMBL/GenBank/DDBJ databases">
        <title>Gnathostoma spinigerum genome.</title>
        <authorList>
            <person name="Gonzalez-Bertolin B."/>
            <person name="Monzon S."/>
            <person name="Zaballos A."/>
            <person name="Jimenez P."/>
            <person name="Dekumyoy P."/>
            <person name="Varona S."/>
            <person name="Cuesta I."/>
            <person name="Sumanam S."/>
            <person name="Adisakwattana P."/>
            <person name="Gasser R.B."/>
            <person name="Hernandez-Gonzalez A."/>
            <person name="Young N.D."/>
            <person name="Perteguer M.J."/>
        </authorList>
    </citation>
    <scope>NUCLEOTIDE SEQUENCE [LARGE SCALE GENOMIC DNA]</scope>
    <source>
        <strain evidence="2">AL3</strain>
        <tissue evidence="2">Liver</tissue>
    </source>
</reference>
<organism evidence="2 3">
    <name type="scientific">Gnathostoma spinigerum</name>
    <dbReference type="NCBI Taxonomy" id="75299"/>
    <lineage>
        <taxon>Eukaryota</taxon>
        <taxon>Metazoa</taxon>
        <taxon>Ecdysozoa</taxon>
        <taxon>Nematoda</taxon>
        <taxon>Chromadorea</taxon>
        <taxon>Rhabditida</taxon>
        <taxon>Spirurina</taxon>
        <taxon>Gnathostomatomorpha</taxon>
        <taxon>Gnathostomatoidea</taxon>
        <taxon>Gnathostomatidae</taxon>
        <taxon>Gnathostoma</taxon>
    </lineage>
</organism>
<comment type="caution">
    <text evidence="2">The sequence shown here is derived from an EMBL/GenBank/DDBJ whole genome shotgun (WGS) entry which is preliminary data.</text>
</comment>
<evidence type="ECO:0000313" key="2">
    <source>
        <dbReference type="EMBL" id="MFH4976412.1"/>
    </source>
</evidence>
<dbReference type="EMBL" id="JBGFUD010001529">
    <property type="protein sequence ID" value="MFH4976412.1"/>
    <property type="molecule type" value="Genomic_DNA"/>
</dbReference>
<sequence length="302" mass="33874">MGWESWKSFDSPIRFRTTNHSTLTHSLSVTSDAFDSDPSVHSIRRRFLDEYIRRRRSAAEKANVCTNVACVDGLRFSIDEITVDVSLSQVDLCGLMKFSDMETFLFISWKRRDYNANVAIYESPSLPMDELFTSGSVHSFKLSHFDPSDSYSDRLLYFAIRNTQNGQTIGECSVSWPSLVRNGRCCLKIKPRDLTGSLFFGATRKSSQSIGVVHIDVSTRNSAMSSSSQGARSSSSNVSLERLSQSPKEDDDVKEKSNVMFASGKTQAYLISLLAPSVQIRLRQPYAQKSQSSQYGERNACQ</sequence>
<dbReference type="Proteomes" id="UP001608902">
    <property type="component" value="Unassembled WGS sequence"/>
</dbReference>
<accession>A0ABD6EIA1</accession>
<protein>
    <submittedName>
        <fullName evidence="2">Uncharacterized protein</fullName>
    </submittedName>
</protein>
<evidence type="ECO:0000256" key="1">
    <source>
        <dbReference type="SAM" id="MobiDB-lite"/>
    </source>
</evidence>
<proteinExistence type="predicted"/>
<keyword evidence="3" id="KW-1185">Reference proteome</keyword>
<feature type="region of interest" description="Disordered" evidence="1">
    <location>
        <begin position="221"/>
        <end position="255"/>
    </location>
</feature>
<name>A0ABD6EIA1_9BILA</name>